<dbReference type="RefSeq" id="WP_109647232.1">
    <property type="nucleotide sequence ID" value="NZ_QGGB01000008.1"/>
</dbReference>
<evidence type="ECO:0000313" key="4">
    <source>
        <dbReference type="Proteomes" id="UP000245533"/>
    </source>
</evidence>
<keyword evidence="3" id="KW-0670">Pyruvate</keyword>
<dbReference type="InterPro" id="IPR050417">
    <property type="entry name" value="Sugar_Epim/Isomerase"/>
</dbReference>
<dbReference type="OrthoDB" id="9786584at2"/>
<reference evidence="3 4" key="1">
    <citation type="submission" date="2018-05" db="EMBL/GenBank/DDBJ databases">
        <title>Rhodohalobacter halophilus gen. nov., sp. nov., a moderately halophilic member of the family Balneolaceae.</title>
        <authorList>
            <person name="Liu Z.-W."/>
        </authorList>
    </citation>
    <scope>NUCLEOTIDE SEQUENCE [LARGE SCALE GENOMIC DNA]</scope>
    <source>
        <strain evidence="3 4">8A47</strain>
    </source>
</reference>
<dbReference type="Proteomes" id="UP000245533">
    <property type="component" value="Unassembled WGS sequence"/>
</dbReference>
<feature type="domain" description="Xylose isomerase-like TIM barrel" evidence="2">
    <location>
        <begin position="83"/>
        <end position="285"/>
    </location>
</feature>
<dbReference type="InterPro" id="IPR013022">
    <property type="entry name" value="Xyl_isomerase-like_TIM-brl"/>
</dbReference>
<evidence type="ECO:0000256" key="1">
    <source>
        <dbReference type="ARBA" id="ARBA00023235"/>
    </source>
</evidence>
<dbReference type="InterPro" id="IPR036237">
    <property type="entry name" value="Xyl_isomerase-like_sf"/>
</dbReference>
<sequence length="290" mass="31841">MGISRREAIKKMGLAAGTASLPGVISLSTKGLSPIQLKGNINHSVTRWPYGSLSLDELCAVCNEIGIKGLELVGPGDWATLKEYDLHCPMCNGAEPGIDVGFIDPGLHSSLAESYNRVIPQVADAGFTNLICFSGNANGMDPETGMRNFEQGIKPVLREAERHGVVLCLELFNTRVDHPGYMASSTEWGVELCRRLGSENFKLLYDIYHMQIMEGDIIRRIREFGEYFAHYHTGGVPGRNEIDETQELNYPAIMRAIAETGFEGYVGQEFIPSRGNAIASLRQGIEICDV</sequence>
<dbReference type="AlphaFoldDB" id="A0A316TMZ7"/>
<protein>
    <submittedName>
        <fullName evidence="3">Hydroxypyruvate isomerase</fullName>
    </submittedName>
</protein>
<dbReference type="Pfam" id="PF01261">
    <property type="entry name" value="AP_endonuc_2"/>
    <property type="match status" value="1"/>
</dbReference>
<keyword evidence="1 3" id="KW-0413">Isomerase</keyword>
<organism evidence="3 4">
    <name type="scientific">Rhodohalobacter mucosus</name>
    <dbReference type="NCBI Taxonomy" id="2079485"/>
    <lineage>
        <taxon>Bacteria</taxon>
        <taxon>Pseudomonadati</taxon>
        <taxon>Balneolota</taxon>
        <taxon>Balneolia</taxon>
        <taxon>Balneolales</taxon>
        <taxon>Balneolaceae</taxon>
        <taxon>Rhodohalobacter</taxon>
    </lineage>
</organism>
<dbReference type="PANTHER" id="PTHR43489">
    <property type="entry name" value="ISOMERASE"/>
    <property type="match status" value="1"/>
</dbReference>
<accession>A0A316TMZ7</accession>
<gene>
    <name evidence="3" type="ORF">DDZ15_11375</name>
</gene>
<dbReference type="EMBL" id="QGGB01000008">
    <property type="protein sequence ID" value="PWN05790.1"/>
    <property type="molecule type" value="Genomic_DNA"/>
</dbReference>
<dbReference type="PANTHER" id="PTHR43489:SF3">
    <property type="entry name" value="XYLOSE ISOMERASE DOMAIN PROTEIN TIM BARREL"/>
    <property type="match status" value="1"/>
</dbReference>
<keyword evidence="4" id="KW-1185">Reference proteome</keyword>
<evidence type="ECO:0000259" key="2">
    <source>
        <dbReference type="Pfam" id="PF01261"/>
    </source>
</evidence>
<dbReference type="SUPFAM" id="SSF51658">
    <property type="entry name" value="Xylose isomerase-like"/>
    <property type="match status" value="1"/>
</dbReference>
<name>A0A316TMZ7_9BACT</name>
<proteinExistence type="predicted"/>
<dbReference type="Gene3D" id="3.20.20.150">
    <property type="entry name" value="Divalent-metal-dependent TIM barrel enzymes"/>
    <property type="match status" value="1"/>
</dbReference>
<comment type="caution">
    <text evidence="3">The sequence shown here is derived from an EMBL/GenBank/DDBJ whole genome shotgun (WGS) entry which is preliminary data.</text>
</comment>
<evidence type="ECO:0000313" key="3">
    <source>
        <dbReference type="EMBL" id="PWN05790.1"/>
    </source>
</evidence>
<dbReference type="GO" id="GO:0016853">
    <property type="term" value="F:isomerase activity"/>
    <property type="evidence" value="ECO:0007669"/>
    <property type="project" value="UniProtKB-KW"/>
</dbReference>